<protein>
    <submittedName>
        <fullName evidence="1">Uncharacterized protein</fullName>
    </submittedName>
</protein>
<accession>A0AAV2NN50</accession>
<evidence type="ECO:0000313" key="2">
    <source>
        <dbReference type="Proteomes" id="UP001497644"/>
    </source>
</evidence>
<name>A0AAV2NN50_9HYME</name>
<sequence>MKKNNDNPISKELSNHGEENNLFNNISMLKESVSLLENMIQIPKCNRLQLATKSSRSLHNDKIETFHDIPKMQMELLYDLAGIRCTKSERKSSFVFDMCNKENVTENNSYMVEILINNDGHAEVGKSVLPISVSVQEILSQYPINNMNNVKRFLNKCKHHVDCYNCRVKQFKNLQNLVSGITYVKVQSNCDFSVIIITISRIRDTYVNESYKVTLQLHYKSDETRPYRLFSDTEDEEIPSPRLLGRLNKFFEPFLKLNLCLALLQISTFIMEYDLLWVKTVTDKHDDIEIYEQESKELIKGVFRPYLFRGNKKQEKNKKKRENQTDIFNKNATEIAMRPTGSLYVQKKEYKDINFKQYEHEIV</sequence>
<keyword evidence="2" id="KW-1185">Reference proteome</keyword>
<reference evidence="1" key="1">
    <citation type="submission" date="2024-04" db="EMBL/GenBank/DDBJ databases">
        <authorList>
            <consortium name="Molecular Ecology Group"/>
        </authorList>
    </citation>
    <scope>NUCLEOTIDE SEQUENCE</scope>
</reference>
<gene>
    <name evidence="1" type="ORF">LPLAT_LOCUS7775</name>
</gene>
<organism evidence="1 2">
    <name type="scientific">Lasius platythorax</name>
    <dbReference type="NCBI Taxonomy" id="488582"/>
    <lineage>
        <taxon>Eukaryota</taxon>
        <taxon>Metazoa</taxon>
        <taxon>Ecdysozoa</taxon>
        <taxon>Arthropoda</taxon>
        <taxon>Hexapoda</taxon>
        <taxon>Insecta</taxon>
        <taxon>Pterygota</taxon>
        <taxon>Neoptera</taxon>
        <taxon>Endopterygota</taxon>
        <taxon>Hymenoptera</taxon>
        <taxon>Apocrita</taxon>
        <taxon>Aculeata</taxon>
        <taxon>Formicoidea</taxon>
        <taxon>Formicidae</taxon>
        <taxon>Formicinae</taxon>
        <taxon>Lasius</taxon>
        <taxon>Lasius</taxon>
    </lineage>
</organism>
<proteinExistence type="predicted"/>
<dbReference type="Proteomes" id="UP001497644">
    <property type="component" value="Chromosome 3"/>
</dbReference>
<dbReference type="EMBL" id="OZ034826">
    <property type="protein sequence ID" value="CAL1681842.1"/>
    <property type="molecule type" value="Genomic_DNA"/>
</dbReference>
<evidence type="ECO:0000313" key="1">
    <source>
        <dbReference type="EMBL" id="CAL1681842.1"/>
    </source>
</evidence>
<dbReference type="AlphaFoldDB" id="A0AAV2NN50"/>